<proteinExistence type="predicted"/>
<dbReference type="AlphaFoldDB" id="A0A8K1LPZ8"/>
<evidence type="ECO:0008006" key="3">
    <source>
        <dbReference type="Google" id="ProtNLM"/>
    </source>
</evidence>
<accession>A0A8K1LPZ8</accession>
<keyword evidence="2" id="KW-1185">Reference proteome</keyword>
<dbReference type="OrthoDB" id="416454at2759"/>
<evidence type="ECO:0000313" key="1">
    <source>
        <dbReference type="EMBL" id="TRZ22430.1"/>
    </source>
</evidence>
<comment type="caution">
    <text evidence="1">The sequence shown here is derived from an EMBL/GenBank/DDBJ whole genome shotgun (WGS) entry which is preliminary data.</text>
</comment>
<evidence type="ECO:0000313" key="2">
    <source>
        <dbReference type="Proteomes" id="UP000796761"/>
    </source>
</evidence>
<gene>
    <name evidence="1" type="ORF">HGM15179_004637</name>
</gene>
<reference evidence="1" key="1">
    <citation type="submission" date="2019-04" db="EMBL/GenBank/DDBJ databases">
        <title>Genome assembly of Zosterops borbonicus 15179.</title>
        <authorList>
            <person name="Leroy T."/>
            <person name="Anselmetti Y."/>
            <person name="Tilak M.-K."/>
            <person name="Nabholz B."/>
        </authorList>
    </citation>
    <scope>NUCLEOTIDE SEQUENCE</scope>
    <source>
        <strain evidence="1">HGM_15179</strain>
        <tissue evidence="1">Muscle</tissue>
    </source>
</reference>
<dbReference type="Proteomes" id="UP000796761">
    <property type="component" value="Unassembled WGS sequence"/>
</dbReference>
<sequence length="190" mass="20987">MAWAGFTVHCIKNCLNGQAQRVVVNEVTSSWQPGTSGVPQGSILRPVFFHIFINDQEEGIKYILKQLAEDTELGCCVGLLEGRKPLQSDLGRLNQWDEIDWMRLNKVNAISCTCIIATPCSASDLRKNVWKSGLADLWVLVGSQLTMSQDLAQVAKKANGILDCVRNNVSSRTKEVILTLYLAQVLGILI</sequence>
<dbReference type="PANTHER" id="PTHR33332">
    <property type="entry name" value="REVERSE TRANSCRIPTASE DOMAIN-CONTAINING PROTEIN"/>
    <property type="match status" value="1"/>
</dbReference>
<protein>
    <recommendedName>
        <fullName evidence="3">Reverse transcriptase</fullName>
    </recommendedName>
</protein>
<name>A0A8K1LPZ8_9PASS</name>
<organism evidence="1 2">
    <name type="scientific">Zosterops borbonicus</name>
    <dbReference type="NCBI Taxonomy" id="364589"/>
    <lineage>
        <taxon>Eukaryota</taxon>
        <taxon>Metazoa</taxon>
        <taxon>Chordata</taxon>
        <taxon>Craniata</taxon>
        <taxon>Vertebrata</taxon>
        <taxon>Euteleostomi</taxon>
        <taxon>Archelosauria</taxon>
        <taxon>Archosauria</taxon>
        <taxon>Dinosauria</taxon>
        <taxon>Saurischia</taxon>
        <taxon>Theropoda</taxon>
        <taxon>Coelurosauria</taxon>
        <taxon>Aves</taxon>
        <taxon>Neognathae</taxon>
        <taxon>Neoaves</taxon>
        <taxon>Telluraves</taxon>
        <taxon>Australaves</taxon>
        <taxon>Passeriformes</taxon>
        <taxon>Sylvioidea</taxon>
        <taxon>Zosteropidae</taxon>
        <taxon>Zosterops</taxon>
    </lineage>
</organism>
<dbReference type="EMBL" id="SWJQ01000096">
    <property type="protein sequence ID" value="TRZ22430.1"/>
    <property type="molecule type" value="Genomic_DNA"/>
</dbReference>